<reference evidence="2 3" key="1">
    <citation type="submission" date="2018-11" db="EMBL/GenBank/DDBJ databases">
        <title>Rufibacter latericius sp. nov., isolated from water in Baiyang Lake.</title>
        <authorList>
            <person name="Yang Y."/>
        </authorList>
    </citation>
    <scope>NUCLEOTIDE SEQUENCE [LARGE SCALE GENOMIC DNA]</scope>
    <source>
        <strain evidence="2 3">R-22-1c-1</strain>
    </source>
</reference>
<feature type="transmembrane region" description="Helical" evidence="1">
    <location>
        <begin position="267"/>
        <end position="286"/>
    </location>
</feature>
<keyword evidence="3" id="KW-1185">Reference proteome</keyword>
<feature type="transmembrane region" description="Helical" evidence="1">
    <location>
        <begin position="336"/>
        <end position="354"/>
    </location>
</feature>
<feature type="transmembrane region" description="Helical" evidence="1">
    <location>
        <begin position="306"/>
        <end position="329"/>
    </location>
</feature>
<keyword evidence="1" id="KW-0472">Membrane</keyword>
<dbReference type="EMBL" id="RJJD01000008">
    <property type="protein sequence ID" value="RNI25634.1"/>
    <property type="molecule type" value="Genomic_DNA"/>
</dbReference>
<organism evidence="2 3">
    <name type="scientific">Rufibacter latericius</name>
    <dbReference type="NCBI Taxonomy" id="2487040"/>
    <lineage>
        <taxon>Bacteria</taxon>
        <taxon>Pseudomonadati</taxon>
        <taxon>Bacteroidota</taxon>
        <taxon>Cytophagia</taxon>
        <taxon>Cytophagales</taxon>
        <taxon>Hymenobacteraceae</taxon>
        <taxon>Rufibacter</taxon>
    </lineage>
</organism>
<evidence type="ECO:0000313" key="3">
    <source>
        <dbReference type="Proteomes" id="UP000272117"/>
    </source>
</evidence>
<evidence type="ECO:0000256" key="1">
    <source>
        <dbReference type="SAM" id="Phobius"/>
    </source>
</evidence>
<keyword evidence="1" id="KW-1133">Transmembrane helix</keyword>
<dbReference type="OrthoDB" id="9123883at2"/>
<accession>A0A3M9MJE9</accession>
<feature type="transmembrane region" description="Helical" evidence="1">
    <location>
        <begin position="366"/>
        <end position="383"/>
    </location>
</feature>
<comment type="caution">
    <text evidence="2">The sequence shown here is derived from an EMBL/GenBank/DDBJ whole genome shotgun (WGS) entry which is preliminary data.</text>
</comment>
<feature type="transmembrane region" description="Helical" evidence="1">
    <location>
        <begin position="201"/>
        <end position="221"/>
    </location>
</feature>
<sequence length="393" mass="45552">MPESLKLLLLFAAISFVILVRVALEPDGFTTPDSFHYIKGAEALVEHGNLRYTTADGEITTLTIWPLGYSFSIASISNLSPFSIFWNSKLVNLLWIAFTLVLFHKLFPKNAFWVGLVFCMHSLLDIFSYTWSEPGMMVIMLWFSVALHHFLFKPNERVEWACQLLFAILGSFLYRYFGAFLLGVLSQFGVYFLWKRNWKEVGLLLGIAVGVVGFILCYFWFVHEHTGYYSGTTRIPADEPFLYLLKRLGQTQFNEVLLIRKLDFQKIDYLAVIFLFVQLGVMLFALQQVRKLDSLKAILSPKTSDTLPLTIAFVGMSYWLTMVILRFFMKFDMFDFRLLTPSTFLFLIFLHSYLAAEHRNSLLQKIQKPITLLYFLALAHGLYKKQLLLLFLN</sequence>
<dbReference type="Proteomes" id="UP000272117">
    <property type="component" value="Unassembled WGS sequence"/>
</dbReference>
<feature type="transmembrane region" description="Helical" evidence="1">
    <location>
        <begin position="135"/>
        <end position="152"/>
    </location>
</feature>
<keyword evidence="1" id="KW-0812">Transmembrane</keyword>
<evidence type="ECO:0000313" key="2">
    <source>
        <dbReference type="EMBL" id="RNI25634.1"/>
    </source>
</evidence>
<dbReference type="RefSeq" id="WP_123127265.1">
    <property type="nucleotide sequence ID" value="NZ_RJJD01000008.1"/>
</dbReference>
<name>A0A3M9MJE9_9BACT</name>
<gene>
    <name evidence="2" type="ORF">EFB08_12290</name>
</gene>
<proteinExistence type="predicted"/>
<dbReference type="AlphaFoldDB" id="A0A3M9MJE9"/>
<feature type="transmembrane region" description="Helical" evidence="1">
    <location>
        <begin position="164"/>
        <end position="189"/>
    </location>
</feature>
<evidence type="ECO:0008006" key="4">
    <source>
        <dbReference type="Google" id="ProtNLM"/>
    </source>
</evidence>
<protein>
    <recommendedName>
        <fullName evidence="4">Glycosyltransferase RgtA/B/C/D-like domain-containing protein</fullName>
    </recommendedName>
</protein>